<organism evidence="1 2">
    <name type="scientific">Mycolicibacterium obuense</name>
    <dbReference type="NCBI Taxonomy" id="1807"/>
    <lineage>
        <taxon>Bacteria</taxon>
        <taxon>Bacillati</taxon>
        <taxon>Actinomycetota</taxon>
        <taxon>Actinomycetes</taxon>
        <taxon>Mycobacteriales</taxon>
        <taxon>Mycobacteriaceae</taxon>
        <taxon>Mycolicibacterium</taxon>
    </lineage>
</organism>
<name>A0A0J6VJX6_9MYCO</name>
<dbReference type="InterPro" id="IPR055704">
    <property type="entry name" value="DUF7280"/>
</dbReference>
<comment type="caution">
    <text evidence="1">The sequence shown here is derived from an EMBL/GenBank/DDBJ whole genome shotgun (WGS) entry which is preliminary data.</text>
</comment>
<evidence type="ECO:0000313" key="1">
    <source>
        <dbReference type="EMBL" id="KMO69887.1"/>
    </source>
</evidence>
<dbReference type="AlphaFoldDB" id="A0A0J6VJX6"/>
<proteinExistence type="predicted"/>
<accession>A0A0J6VJX6</accession>
<dbReference type="EMBL" id="JYNU01000054">
    <property type="protein sequence ID" value="KMO69887.1"/>
    <property type="molecule type" value="Genomic_DNA"/>
</dbReference>
<reference evidence="1 2" key="1">
    <citation type="journal article" date="2015" name="Genome Biol. Evol.">
        <title>Characterization of Three Mycobacterium spp. with Potential Use in Bioremediation by Genome Sequencing and Comparative Genomics.</title>
        <authorList>
            <person name="Das S."/>
            <person name="Pettersson B.M."/>
            <person name="Behra P.R."/>
            <person name="Ramesh M."/>
            <person name="Dasgupta S."/>
            <person name="Bhattacharya A."/>
            <person name="Kirsebom L.A."/>
        </authorList>
    </citation>
    <scope>NUCLEOTIDE SEQUENCE [LARGE SCALE GENOMIC DNA]</scope>
    <source>
        <strain evidence="1 2">DSM 44075</strain>
    </source>
</reference>
<gene>
    <name evidence="1" type="ORF">MOBUDSM44075_04242</name>
</gene>
<sequence length="83" mass="8955">MSITTAIITTDCIATIDQPVDCLLDAMIEAQHRVGQITWDTIAAERAHGTYRSPAGAAAPITVVDTSTTTDLLDTIRTWMQHA</sequence>
<protein>
    <submittedName>
        <fullName evidence="1">Uncharacterized protein</fullName>
    </submittedName>
</protein>
<evidence type="ECO:0000313" key="2">
    <source>
        <dbReference type="Proteomes" id="UP000036313"/>
    </source>
</evidence>
<dbReference type="PATRIC" id="fig|1807.14.peg.4276"/>
<dbReference type="Pfam" id="PF23946">
    <property type="entry name" value="DUF7280"/>
    <property type="match status" value="1"/>
</dbReference>
<dbReference type="Proteomes" id="UP000036313">
    <property type="component" value="Unassembled WGS sequence"/>
</dbReference>